<gene>
    <name evidence="3" type="primary">saf4</name>
    <name evidence="3" type="ORF">OHC33_002142</name>
</gene>
<dbReference type="PANTHER" id="PTHR12111:SF2">
    <property type="entry name" value="SPLICING FACTOR YJU2B-RELATED"/>
    <property type="match status" value="1"/>
</dbReference>
<dbReference type="EMBL" id="JAKLMC020000004">
    <property type="protein sequence ID" value="KAK5956656.1"/>
    <property type="molecule type" value="Genomic_DNA"/>
</dbReference>
<dbReference type="GO" id="GO:0005684">
    <property type="term" value="C:U2-type spliceosomal complex"/>
    <property type="evidence" value="ECO:0007669"/>
    <property type="project" value="TreeGrafter"/>
</dbReference>
<feature type="compositionally biased region" description="Basic and acidic residues" evidence="2">
    <location>
        <begin position="286"/>
        <end position="311"/>
    </location>
</feature>
<dbReference type="GO" id="GO:0000398">
    <property type="term" value="P:mRNA splicing, via spliceosome"/>
    <property type="evidence" value="ECO:0007669"/>
    <property type="project" value="InterPro"/>
</dbReference>
<evidence type="ECO:0000313" key="3">
    <source>
        <dbReference type="EMBL" id="KAK5956656.1"/>
    </source>
</evidence>
<comment type="caution">
    <text evidence="3">The sequence shown here is derived from an EMBL/GenBank/DDBJ whole genome shotgun (WGS) entry which is preliminary data.</text>
</comment>
<feature type="region of interest" description="Disordered" evidence="2">
    <location>
        <begin position="277"/>
        <end position="315"/>
    </location>
</feature>
<evidence type="ECO:0000313" key="4">
    <source>
        <dbReference type="Proteomes" id="UP001316803"/>
    </source>
</evidence>
<evidence type="ECO:0000256" key="2">
    <source>
        <dbReference type="SAM" id="MobiDB-lite"/>
    </source>
</evidence>
<dbReference type="InterPro" id="IPR007590">
    <property type="entry name" value="Saf4/Yju2"/>
</dbReference>
<sequence>MQGFNMGRYIPPELEGLKSFNQASGKKPIKRSADGAQTVRFECPFAIWCTNCRSEQIIGQGVRFNAEKKKVGNYHSTPIWSFRIKHTLCGGWIEVQTDPKNTEYVVVSGGRRRDDGRDKVLEGEVLIGQSEAGKAVVQADGAFGSLEKKARDKEVADTQKVRVEELKKRSERDWADPYEMNKRIRREFRVGRRQRQDNEKTGEALQEKFGLGMDMAAPAVEDGERAKLIDFGESKHGSMADTGIFEAKTTPMKVLEKDKGKRGKKLDVVAQQKRALQTNLKGNTRAKSDPFLRHEQPWEPAVRKRKEERPMFEPTMIAKTKSTTDTVTLVAYDSD</sequence>
<protein>
    <submittedName>
        <fullName evidence="3">Protein saf4</fullName>
    </submittedName>
</protein>
<reference evidence="3 4" key="1">
    <citation type="submission" date="2022-12" db="EMBL/GenBank/DDBJ databases">
        <title>Genomic features and morphological characterization of a novel Knufia sp. strain isolated from spacecraft assembly facility.</title>
        <authorList>
            <person name="Teixeira M."/>
            <person name="Chander A.M."/>
            <person name="Stajich J.E."/>
            <person name="Venkateswaran K."/>
        </authorList>
    </citation>
    <scope>NUCLEOTIDE SEQUENCE [LARGE SCALE GENOMIC DNA]</scope>
    <source>
        <strain evidence="3 4">FJI-L2-BK-P2</strain>
    </source>
</reference>
<dbReference type="Proteomes" id="UP001316803">
    <property type="component" value="Unassembled WGS sequence"/>
</dbReference>
<comment type="similarity">
    <text evidence="1">Belongs to the CWC16 family.</text>
</comment>
<name>A0AAN8EYL1_9EURO</name>
<proteinExistence type="inferred from homology"/>
<dbReference type="Pfam" id="PF04502">
    <property type="entry name" value="Saf4_Yju2"/>
    <property type="match status" value="1"/>
</dbReference>
<dbReference type="GO" id="GO:0071014">
    <property type="term" value="C:post-mRNA release spliceosomal complex"/>
    <property type="evidence" value="ECO:0007669"/>
    <property type="project" value="TreeGrafter"/>
</dbReference>
<dbReference type="PANTHER" id="PTHR12111">
    <property type="entry name" value="SPLICING FACTOR YJU2"/>
    <property type="match status" value="1"/>
</dbReference>
<accession>A0AAN8EYL1</accession>
<organism evidence="3 4">
    <name type="scientific">Knufia fluminis</name>
    <dbReference type="NCBI Taxonomy" id="191047"/>
    <lineage>
        <taxon>Eukaryota</taxon>
        <taxon>Fungi</taxon>
        <taxon>Dikarya</taxon>
        <taxon>Ascomycota</taxon>
        <taxon>Pezizomycotina</taxon>
        <taxon>Eurotiomycetes</taxon>
        <taxon>Chaetothyriomycetidae</taxon>
        <taxon>Chaetothyriales</taxon>
        <taxon>Trichomeriaceae</taxon>
        <taxon>Knufia</taxon>
    </lineage>
</organism>
<keyword evidence="4" id="KW-1185">Reference proteome</keyword>
<dbReference type="AlphaFoldDB" id="A0AAN8EYL1"/>
<evidence type="ECO:0000256" key="1">
    <source>
        <dbReference type="ARBA" id="ARBA00005595"/>
    </source>
</evidence>